<comment type="function">
    <text evidence="8">Part of the phosphoribosylformylglycinamidine synthase complex involved in the purines biosynthetic pathway. Catalyzes the ATP-dependent conversion of formylglycinamide ribonucleotide (FGAR) and glutamine to yield formylglycinamidine ribonucleotide (FGAM) and glutamate. The FGAM synthase complex is composed of three subunits. PurQ produces an ammonia molecule by converting glutamine to glutamate. PurL transfers the ammonia molecule to FGAR to form FGAM in an ATP-dependent manner. PurS interacts with PurQ and PurL and is thought to assist in the transfer of the ammonia molecule from PurQ to PurL.</text>
</comment>
<dbReference type="GO" id="GO:0000287">
    <property type="term" value="F:magnesium ion binding"/>
    <property type="evidence" value="ECO:0007669"/>
    <property type="project" value="UniProtKB-UniRule"/>
</dbReference>
<keyword evidence="5 8" id="KW-0658">Purine biosynthesis</keyword>
<keyword evidence="2 8" id="KW-0436">Ligase</keyword>
<accession>F6BBC2</accession>
<keyword evidence="13" id="KW-1185">Reference proteome</keyword>
<comment type="pathway">
    <text evidence="8">Purine metabolism; IMP biosynthesis via de novo pathway; 5-amino-1-(5-phospho-D-ribosyl)imidazole from N(2)-formyl-N(1)-(5-phospho-D-ribosyl)glycinamide: step 1/2.</text>
</comment>
<comment type="caution">
    <text evidence="8">Lacks conserved residue(s) required for the propagation of feature annotation.</text>
</comment>
<feature type="binding site" evidence="8">
    <location>
        <position position="80"/>
    </location>
    <ligand>
        <name>Mg(2+)</name>
        <dbReference type="ChEBI" id="CHEBI:18420"/>
        <label>1</label>
    </ligand>
</feature>
<dbReference type="GeneID" id="10644469"/>
<feature type="domain" description="PurM-like N-terminal" evidence="9">
    <location>
        <begin position="424"/>
        <end position="548"/>
    </location>
</feature>
<dbReference type="RefSeq" id="WP_013799722.1">
    <property type="nucleotide sequence ID" value="NC_015562.1"/>
</dbReference>
<proteinExistence type="inferred from homology"/>
<evidence type="ECO:0000256" key="4">
    <source>
        <dbReference type="ARBA" id="ARBA00022741"/>
    </source>
</evidence>
<feature type="binding site" evidence="8">
    <location>
        <position position="104"/>
    </location>
    <ligand>
        <name>Mg(2+)</name>
        <dbReference type="ChEBI" id="CHEBI:18420"/>
        <label>2</label>
    </ligand>
</feature>
<evidence type="ECO:0000256" key="2">
    <source>
        <dbReference type="ARBA" id="ARBA00022598"/>
    </source>
</evidence>
<comment type="similarity">
    <text evidence="8">Belongs to the FGAMS family.</text>
</comment>
<keyword evidence="1 8" id="KW-0963">Cytoplasm</keyword>
<dbReference type="Pfam" id="PF02769">
    <property type="entry name" value="AIRS_C"/>
    <property type="match status" value="2"/>
</dbReference>
<evidence type="ECO:0000313" key="12">
    <source>
        <dbReference type="EMBL" id="AEF97129.1"/>
    </source>
</evidence>
<feature type="active site" evidence="8">
    <location>
        <position position="32"/>
    </location>
</feature>
<dbReference type="InterPro" id="IPR036921">
    <property type="entry name" value="PurM-like_N_sf"/>
</dbReference>
<dbReference type="STRING" id="880724.Metig_1596"/>
<feature type="active site" description="Proton acceptor" evidence="8">
    <location>
        <position position="82"/>
    </location>
</feature>
<dbReference type="InterPro" id="IPR041609">
    <property type="entry name" value="PurL_linker"/>
</dbReference>
<feature type="binding site" evidence="8">
    <location>
        <position position="35"/>
    </location>
    <ligand>
        <name>ATP</name>
        <dbReference type="ChEBI" id="CHEBI:30616"/>
    </ligand>
</feature>
<evidence type="ECO:0000256" key="7">
    <source>
        <dbReference type="ARBA" id="ARBA00022842"/>
    </source>
</evidence>
<dbReference type="NCBIfam" id="TIGR01736">
    <property type="entry name" value="FGAM_synth_II"/>
    <property type="match status" value="1"/>
</dbReference>
<dbReference type="EMBL" id="CP002737">
    <property type="protein sequence ID" value="AEF97129.1"/>
    <property type="molecule type" value="Genomic_DNA"/>
</dbReference>
<dbReference type="Proteomes" id="UP000009227">
    <property type="component" value="Chromosome"/>
</dbReference>
<dbReference type="Pfam" id="PF18072">
    <property type="entry name" value="FGAR-AT_linker"/>
    <property type="match status" value="1"/>
</dbReference>
<keyword evidence="7 8" id="KW-0460">Magnesium</keyword>
<feature type="binding site" evidence="8">
    <location>
        <begin position="81"/>
        <end position="84"/>
    </location>
    <ligand>
        <name>substrate</name>
    </ligand>
</feature>
<organism evidence="13">
    <name type="scientific">Methanotorris igneus (strain DSM 5666 / JCM 11834 / Kol 5)</name>
    <dbReference type="NCBI Taxonomy" id="880724"/>
    <lineage>
        <taxon>Archaea</taxon>
        <taxon>Methanobacteriati</taxon>
        <taxon>Methanobacteriota</taxon>
        <taxon>Methanomada group</taxon>
        <taxon>Methanococci</taxon>
        <taxon>Methanococcales</taxon>
        <taxon>Methanocaldococcaceae</taxon>
        <taxon>Methanotorris</taxon>
    </lineage>
</organism>
<feature type="binding site" evidence="8">
    <location>
        <position position="229"/>
    </location>
    <ligand>
        <name>substrate</name>
    </ligand>
</feature>
<keyword evidence="4 8" id="KW-0547">Nucleotide-binding</keyword>
<dbReference type="CDD" id="cd02204">
    <property type="entry name" value="PurL_repeat2"/>
    <property type="match status" value="1"/>
</dbReference>
<feature type="domain" description="PurM-like N-terminal" evidence="9">
    <location>
        <begin position="61"/>
        <end position="179"/>
    </location>
</feature>
<comment type="catalytic activity">
    <reaction evidence="8">
        <text>N(2)-formyl-N(1)-(5-phospho-beta-D-ribosyl)glycinamide + L-glutamine + ATP + H2O = 2-formamido-N(1)-(5-O-phospho-beta-D-ribosyl)acetamidine + L-glutamate + ADP + phosphate + H(+)</text>
        <dbReference type="Rhea" id="RHEA:17129"/>
        <dbReference type="ChEBI" id="CHEBI:15377"/>
        <dbReference type="ChEBI" id="CHEBI:15378"/>
        <dbReference type="ChEBI" id="CHEBI:29985"/>
        <dbReference type="ChEBI" id="CHEBI:30616"/>
        <dbReference type="ChEBI" id="CHEBI:43474"/>
        <dbReference type="ChEBI" id="CHEBI:58359"/>
        <dbReference type="ChEBI" id="CHEBI:147286"/>
        <dbReference type="ChEBI" id="CHEBI:147287"/>
        <dbReference type="ChEBI" id="CHEBI:456216"/>
        <dbReference type="EC" id="6.3.5.3"/>
    </reaction>
</comment>
<feature type="binding site" evidence="8">
    <location>
        <position position="519"/>
    </location>
    <ligand>
        <name>ATP</name>
        <dbReference type="ChEBI" id="CHEBI:30616"/>
    </ligand>
</feature>
<keyword evidence="3 8" id="KW-0479">Metal-binding</keyword>
<feature type="binding site" evidence="8">
    <location>
        <position position="257"/>
    </location>
    <ligand>
        <name>Mg(2+)</name>
        <dbReference type="ChEBI" id="CHEBI:18420"/>
        <label>2</label>
    </ligand>
</feature>
<feature type="binding site" evidence="8">
    <location>
        <position position="482"/>
    </location>
    <ligand>
        <name>ATP</name>
        <dbReference type="ChEBI" id="CHEBI:30616"/>
    </ligand>
</feature>
<dbReference type="HAMAP" id="MF_00420">
    <property type="entry name" value="PurL_2"/>
    <property type="match status" value="1"/>
</dbReference>
<evidence type="ECO:0000259" key="9">
    <source>
        <dbReference type="Pfam" id="PF00586"/>
    </source>
</evidence>
<dbReference type="CDD" id="cd02203">
    <property type="entry name" value="PurL_repeat1"/>
    <property type="match status" value="1"/>
</dbReference>
<comment type="subunit">
    <text evidence="8">Monomer. Part of the FGAM synthase complex composed of 1 PurL, 1 PurQ and 2 PurS subunits.</text>
</comment>
<evidence type="ECO:0000256" key="8">
    <source>
        <dbReference type="HAMAP-Rule" id="MF_00420"/>
    </source>
</evidence>
<name>F6BBC2_METIK</name>
<feature type="binding site" evidence="8">
    <location>
        <begin position="301"/>
        <end position="303"/>
    </location>
    <ligand>
        <name>substrate</name>
    </ligand>
</feature>
<comment type="subcellular location">
    <subcellularLocation>
        <location evidence="8">Cytoplasm</location>
    </subcellularLocation>
</comment>
<gene>
    <name evidence="8" type="primary">purL</name>
    <name evidence="12" type="ordered locus">Metig_1596</name>
</gene>
<dbReference type="KEGG" id="mig:Metig_1596"/>
<dbReference type="InterPro" id="IPR010918">
    <property type="entry name" value="PurM-like_C_dom"/>
</dbReference>
<dbReference type="InterPro" id="IPR036676">
    <property type="entry name" value="PurM-like_C_sf"/>
</dbReference>
<dbReference type="UniPathway" id="UPA00074">
    <property type="reaction ID" value="UER00128"/>
</dbReference>
<dbReference type="HOGENOM" id="CLU_003100_0_1_2"/>
<feature type="domain" description="PurM-like C-terminal" evidence="10">
    <location>
        <begin position="562"/>
        <end position="697"/>
    </location>
</feature>
<dbReference type="PANTHER" id="PTHR43555:SF1">
    <property type="entry name" value="PHOSPHORIBOSYLFORMYLGLYCINAMIDINE SYNTHASE SUBUNIT PURL"/>
    <property type="match status" value="1"/>
</dbReference>
<dbReference type="GO" id="GO:0004642">
    <property type="term" value="F:phosphoribosylformylglycinamidine synthase activity"/>
    <property type="evidence" value="ECO:0007669"/>
    <property type="project" value="UniProtKB-UniRule"/>
</dbReference>
<dbReference type="SUPFAM" id="SSF56042">
    <property type="entry name" value="PurM C-terminal domain-like"/>
    <property type="match status" value="2"/>
</dbReference>
<dbReference type="GO" id="GO:0006189">
    <property type="term" value="P:'de novo' IMP biosynthetic process"/>
    <property type="evidence" value="ECO:0007669"/>
    <property type="project" value="UniProtKB-UniRule"/>
</dbReference>
<dbReference type="SUPFAM" id="SSF55326">
    <property type="entry name" value="PurM N-terminal domain-like"/>
    <property type="match status" value="2"/>
</dbReference>
<dbReference type="PIRSF" id="PIRSF001587">
    <property type="entry name" value="FGAM_synthase_II"/>
    <property type="match status" value="1"/>
</dbReference>
<feature type="domain" description="PurM-like C-terminal" evidence="10">
    <location>
        <begin position="191"/>
        <end position="345"/>
    </location>
</feature>
<dbReference type="PANTHER" id="PTHR43555">
    <property type="entry name" value="PHOSPHORIBOSYLFORMYLGLYCINAMIDINE SYNTHASE SUBUNIT PURL"/>
    <property type="match status" value="1"/>
</dbReference>
<feature type="binding site" evidence="8">
    <location>
        <position position="103"/>
    </location>
    <ligand>
        <name>substrate</name>
    </ligand>
</feature>
<dbReference type="GO" id="GO:0005524">
    <property type="term" value="F:ATP binding"/>
    <property type="evidence" value="ECO:0007669"/>
    <property type="project" value="UniProtKB-UniRule"/>
</dbReference>
<dbReference type="Gene3D" id="3.90.650.10">
    <property type="entry name" value="PurM-like C-terminal domain"/>
    <property type="match status" value="2"/>
</dbReference>
<evidence type="ECO:0000259" key="10">
    <source>
        <dbReference type="Pfam" id="PF02769"/>
    </source>
</evidence>
<sequence length="739" mass="81385">MDLNDLKYIEEKLGRKPNDVEIGMFENLWSEHCAYRSSKALLRMFAKTIKEDNKNIVVGPGDDAAIVRVDGDLCIALAMESHNHPSYIDPYNGAATGVGGIVRDILSMGAQPIALLDPLRFGDINGKEKDKVRWLIEGVVKGIGDYGNRIGVPTVGGECEFDSSFDYNNLVNVVCIGLVKENEIITGKAREPGLSLILVGSTGRDGIGGASFASKDLTSESEEDRPSVQIGDAFTEKCLIDAVLEACKTGKVKAMKDLGAAGITSACSEMCYGGGVGAELYLENVILREEGMTPYEIMVSESQERMLLAVKPGAEEEIIKIFEKYELPASVIGKTTDTKRIVAKYKGEVVVDLPLDLLCEAPLLHREEKEDLKEKKDDKEKIKMPEDLNEVLLKLLESPNICSKEWIYQQYDHEVQIRTVVKPGKDAAVLRLVEAYPKGIALTADCNSTYCKLNPYVGAVNAVAESVRNLATVGAKPIAMLDNLNFGNPERPERYWQLKECVKGLADAAEFFDIPVVGGNVSLYNETIIDDKDYPINPTPAIAVVGIVEDVEKVPGVFNKIKEGDVLIITNETKDEMGGSEYYKVIHNTEEGIVPRVDLEKEKEIYNSVVKLINKGIVNEAVDCSRGGLAVAIAKLCINNNIGAELDLSEYNKNNLREDILLFSETSGRIILAVDERHVEEVLKETKGYVIGKVKGNKLTIKLDGKELINLEVEKLAKAYKEAFPRFMGYFIDSNKRNI</sequence>
<dbReference type="EC" id="6.3.5.3" evidence="8"/>
<dbReference type="InterPro" id="IPR016188">
    <property type="entry name" value="PurM-like_N"/>
</dbReference>
<dbReference type="Pfam" id="PF00586">
    <property type="entry name" value="AIRS"/>
    <property type="match status" value="2"/>
</dbReference>
<evidence type="ECO:0000313" key="13">
    <source>
        <dbReference type="Proteomes" id="UP000009227"/>
    </source>
</evidence>
<dbReference type="NCBIfam" id="NF002290">
    <property type="entry name" value="PRK01213.1"/>
    <property type="match status" value="1"/>
</dbReference>
<dbReference type="OrthoDB" id="8251at2157"/>
<evidence type="ECO:0000259" key="11">
    <source>
        <dbReference type="Pfam" id="PF18072"/>
    </source>
</evidence>
<evidence type="ECO:0000256" key="3">
    <source>
        <dbReference type="ARBA" id="ARBA00022723"/>
    </source>
</evidence>
<dbReference type="AlphaFoldDB" id="F6BBC2"/>
<evidence type="ECO:0000256" key="1">
    <source>
        <dbReference type="ARBA" id="ARBA00022490"/>
    </source>
</evidence>
<evidence type="ECO:0000256" key="6">
    <source>
        <dbReference type="ARBA" id="ARBA00022840"/>
    </source>
</evidence>
<protein>
    <recommendedName>
        <fullName evidence="8">Phosphoribosylformylglycinamidine synthase subunit PurL</fullName>
        <shortName evidence="8">FGAM synthase</shortName>
        <ecNumber evidence="8">6.3.5.3</ecNumber>
    </recommendedName>
    <alternativeName>
        <fullName evidence="8">Formylglycinamide ribonucleotide amidotransferase subunit II</fullName>
        <shortName evidence="8">FGAR amidotransferase II</shortName>
        <shortName evidence="8">FGAR-AT II</shortName>
    </alternativeName>
    <alternativeName>
        <fullName evidence="8">Glutamine amidotransferase PurL</fullName>
    </alternativeName>
    <alternativeName>
        <fullName evidence="8">Phosphoribosylformylglycinamidine synthase subunit II</fullName>
    </alternativeName>
</protein>
<evidence type="ECO:0000256" key="5">
    <source>
        <dbReference type="ARBA" id="ARBA00022755"/>
    </source>
</evidence>
<feature type="domain" description="Phosphoribosylformylglycinamidine synthase linker" evidence="11">
    <location>
        <begin position="2"/>
        <end position="35"/>
    </location>
</feature>
<reference evidence="12 13" key="1">
    <citation type="submission" date="2011-05" db="EMBL/GenBank/DDBJ databases">
        <title>Complete sequence of Methanotorris igneus Kol 5.</title>
        <authorList>
            <consortium name="US DOE Joint Genome Institute"/>
            <person name="Lucas S."/>
            <person name="Han J."/>
            <person name="Lapidus A."/>
            <person name="Cheng J.-F."/>
            <person name="Goodwin L."/>
            <person name="Pitluck S."/>
            <person name="Peters L."/>
            <person name="Mikhailova N."/>
            <person name="Chertkov O."/>
            <person name="Han C."/>
            <person name="Tapia R."/>
            <person name="Land M."/>
            <person name="Hauser L."/>
            <person name="Kyrpides N."/>
            <person name="Ivanova N."/>
            <person name="Pagani I."/>
            <person name="Sieprawska-Lupa M."/>
            <person name="Whitman W."/>
            <person name="Woyke T."/>
        </authorList>
    </citation>
    <scope>NUCLEOTIDE SEQUENCE [LARGE SCALE GENOMIC DNA]</scope>
    <source>
        <strain evidence="13">DSM 5666 / JCM 11834 / Kol 5</strain>
    </source>
</reference>
<dbReference type="GO" id="GO:0005737">
    <property type="term" value="C:cytoplasm"/>
    <property type="evidence" value="ECO:0007669"/>
    <property type="project" value="UniProtKB-SubCell"/>
</dbReference>
<feature type="binding site" evidence="8">
    <location>
        <position position="520"/>
    </location>
    <ligand>
        <name>Mg(2+)</name>
        <dbReference type="ChEBI" id="CHEBI:18420"/>
        <label>1</label>
    </ligand>
</feature>
<dbReference type="Gene3D" id="3.30.1330.10">
    <property type="entry name" value="PurM-like, N-terminal domain"/>
    <property type="match status" value="2"/>
</dbReference>
<keyword evidence="6 8" id="KW-0067">ATP-binding</keyword>
<dbReference type="InterPro" id="IPR010074">
    <property type="entry name" value="PRibForGlyAmidine_synth_PurL"/>
</dbReference>
<feature type="binding site" evidence="8">
    <location>
        <position position="522"/>
    </location>
    <ligand>
        <name>substrate</name>
    </ligand>
</feature>